<keyword evidence="7" id="KW-1133">Transmembrane helix</keyword>
<evidence type="ECO:0000256" key="10">
    <source>
        <dbReference type="ARBA" id="ARBA00023186"/>
    </source>
</evidence>
<dbReference type="Proteomes" id="UP000484015">
    <property type="component" value="Unassembled WGS sequence"/>
</dbReference>
<dbReference type="GO" id="GO:0006457">
    <property type="term" value="P:protein folding"/>
    <property type="evidence" value="ECO:0007669"/>
    <property type="project" value="InterPro"/>
</dbReference>
<comment type="caution">
    <text evidence="14">The sequence shown here is derived from an EMBL/GenBank/DDBJ whole genome shotgun (WGS) entry which is preliminary data.</text>
</comment>
<proteinExistence type="inferred from homology"/>
<dbReference type="SUPFAM" id="SSF158855">
    <property type="entry name" value="Lipase chaperone-like"/>
    <property type="match status" value="1"/>
</dbReference>
<evidence type="ECO:0000256" key="13">
    <source>
        <dbReference type="SAM" id="SignalP"/>
    </source>
</evidence>
<evidence type="ECO:0000313" key="14">
    <source>
        <dbReference type="EMBL" id="MTW04684.1"/>
    </source>
</evidence>
<dbReference type="GO" id="GO:0005886">
    <property type="term" value="C:plasma membrane"/>
    <property type="evidence" value="ECO:0007669"/>
    <property type="project" value="UniProtKB-SubCell"/>
</dbReference>
<keyword evidence="6" id="KW-0442">Lipid degradation</keyword>
<keyword evidence="10" id="KW-0143">Chaperone</keyword>
<dbReference type="RefSeq" id="WP_155441038.1">
    <property type="nucleotide sequence ID" value="NZ_WNLA01000017.1"/>
</dbReference>
<reference evidence="14 15" key="1">
    <citation type="submission" date="2019-11" db="EMBL/GenBank/DDBJ databases">
        <title>Type strains purchased from KCTC, JCM and DSMZ.</title>
        <authorList>
            <person name="Lu H."/>
        </authorList>
    </citation>
    <scope>NUCLEOTIDE SEQUENCE [LARGE SCALE GENOMIC DNA]</scope>
    <source>
        <strain evidence="14 15">KCTC 42409</strain>
    </source>
</reference>
<feature type="signal peptide" evidence="13">
    <location>
        <begin position="1"/>
        <end position="20"/>
    </location>
</feature>
<evidence type="ECO:0000256" key="6">
    <source>
        <dbReference type="ARBA" id="ARBA00022963"/>
    </source>
</evidence>
<keyword evidence="15" id="KW-1185">Reference proteome</keyword>
<evidence type="ECO:0000313" key="15">
    <source>
        <dbReference type="Proteomes" id="UP000484015"/>
    </source>
</evidence>
<evidence type="ECO:0000256" key="9">
    <source>
        <dbReference type="ARBA" id="ARBA00023136"/>
    </source>
</evidence>
<organism evidence="14 15">
    <name type="scientific">Pseudoduganella ginsengisoli</name>
    <dbReference type="NCBI Taxonomy" id="1462440"/>
    <lineage>
        <taxon>Bacteria</taxon>
        <taxon>Pseudomonadati</taxon>
        <taxon>Pseudomonadota</taxon>
        <taxon>Betaproteobacteria</taxon>
        <taxon>Burkholderiales</taxon>
        <taxon>Oxalobacteraceae</taxon>
        <taxon>Telluria group</taxon>
        <taxon>Pseudoduganella</taxon>
    </lineage>
</organism>
<dbReference type="Pfam" id="PF03280">
    <property type="entry name" value="Lipase_chap"/>
    <property type="match status" value="1"/>
</dbReference>
<evidence type="ECO:0000256" key="5">
    <source>
        <dbReference type="ARBA" id="ARBA00022692"/>
    </source>
</evidence>
<keyword evidence="9" id="KW-0472">Membrane</keyword>
<dbReference type="InterPro" id="IPR004961">
    <property type="entry name" value="Lipase_chaperone"/>
</dbReference>
<evidence type="ECO:0000256" key="11">
    <source>
        <dbReference type="ARBA" id="ARBA00030948"/>
    </source>
</evidence>
<name>A0A6L6Q5J8_9BURK</name>
<dbReference type="OrthoDB" id="8903554at2"/>
<keyword evidence="5" id="KW-0812">Transmembrane</keyword>
<comment type="similarity">
    <text evidence="2">Belongs to the lipase chaperone family.</text>
</comment>
<comment type="subcellular location">
    <subcellularLocation>
        <location evidence="1">Cell inner membrane</location>
        <topology evidence="1">Single-pass membrane protein</topology>
        <orientation evidence="1">Periplasmic side</orientation>
    </subcellularLocation>
</comment>
<keyword evidence="13" id="KW-0732">Signal</keyword>
<dbReference type="GO" id="GO:0051082">
    <property type="term" value="F:unfolded protein binding"/>
    <property type="evidence" value="ECO:0007669"/>
    <property type="project" value="InterPro"/>
</dbReference>
<keyword evidence="4" id="KW-0997">Cell inner membrane</keyword>
<evidence type="ECO:0000256" key="3">
    <source>
        <dbReference type="ARBA" id="ARBA00022475"/>
    </source>
</evidence>
<dbReference type="GO" id="GO:0016042">
    <property type="term" value="P:lipid catabolic process"/>
    <property type="evidence" value="ECO:0007669"/>
    <property type="project" value="UniProtKB-KW"/>
</dbReference>
<protein>
    <recommendedName>
        <fullName evidence="11">Lipase helper protein</fullName>
    </recommendedName>
    <alternativeName>
        <fullName evidence="12">Lipase modulator</fullName>
    </alternativeName>
</protein>
<sequence length="301" mass="33005">MSGKYVVMGGAVLAAALWLAQHTEPAPLPVAASPAAGAPFVRSMEGTRPDGNVRQDAAQQLVVDAELGYLFDYYLAGLGERGLDAIRAEIERELERRLAPPAAREAKILLGKYLAYKQALATLETTLKPGRDLLAGARARRDAMLKLRKDYFTEREITGLFAETDAYDADALARLETTLDKSVSAAQRQAKLAQLDAALSPDQRAQREAPVAIMKVENAVAQMREQGAGDNEVYRARSAAFTPEAAARLAELDRERAQWQSRIAAYLQQRRQLPPGDTVALQRLRDAGFTALEQKRLPAYE</sequence>
<keyword evidence="8" id="KW-0443">Lipid metabolism</keyword>
<feature type="chain" id="PRO_5026918291" description="Lipase helper protein" evidence="13">
    <location>
        <begin position="21"/>
        <end position="301"/>
    </location>
</feature>
<accession>A0A6L6Q5J8</accession>
<keyword evidence="3" id="KW-1003">Cell membrane</keyword>
<evidence type="ECO:0000256" key="7">
    <source>
        <dbReference type="ARBA" id="ARBA00022989"/>
    </source>
</evidence>
<evidence type="ECO:0000256" key="2">
    <source>
        <dbReference type="ARBA" id="ARBA00010358"/>
    </source>
</evidence>
<evidence type="ECO:0000256" key="12">
    <source>
        <dbReference type="ARBA" id="ARBA00031542"/>
    </source>
</evidence>
<dbReference type="AlphaFoldDB" id="A0A6L6Q5J8"/>
<evidence type="ECO:0000256" key="8">
    <source>
        <dbReference type="ARBA" id="ARBA00023098"/>
    </source>
</evidence>
<evidence type="ECO:0000256" key="1">
    <source>
        <dbReference type="ARBA" id="ARBA00004383"/>
    </source>
</evidence>
<gene>
    <name evidence="14" type="ORF">GM668_21660</name>
</gene>
<evidence type="ECO:0000256" key="4">
    <source>
        <dbReference type="ARBA" id="ARBA00022519"/>
    </source>
</evidence>
<dbReference type="EMBL" id="WNLA01000017">
    <property type="protein sequence ID" value="MTW04684.1"/>
    <property type="molecule type" value="Genomic_DNA"/>
</dbReference>